<evidence type="ECO:0000256" key="9">
    <source>
        <dbReference type="ARBA" id="ARBA00023077"/>
    </source>
</evidence>
<keyword evidence="4" id="KW-0410">Iron transport</keyword>
<comment type="subcellular location">
    <subcellularLocation>
        <location evidence="1 12">Cell outer membrane</location>
        <topology evidence="1 12">Multi-pass membrane protein</topology>
    </subcellularLocation>
</comment>
<dbReference type="AlphaFoldDB" id="A0A512RDL9"/>
<reference evidence="16 17" key="1">
    <citation type="submission" date="2019-07" db="EMBL/GenBank/DDBJ databases">
        <title>Whole genome shotgun sequence of Chitinophaga cymbidii NBRC 109752.</title>
        <authorList>
            <person name="Hosoyama A."/>
            <person name="Uohara A."/>
            <person name="Ohji S."/>
            <person name="Ichikawa N."/>
        </authorList>
    </citation>
    <scope>NUCLEOTIDE SEQUENCE [LARGE SCALE GENOMIC DNA]</scope>
    <source>
        <strain evidence="16 17">NBRC 109752</strain>
    </source>
</reference>
<dbReference type="InterPro" id="IPR036942">
    <property type="entry name" value="Beta-barrel_TonB_sf"/>
</dbReference>
<evidence type="ECO:0000256" key="10">
    <source>
        <dbReference type="ARBA" id="ARBA00023136"/>
    </source>
</evidence>
<evidence type="ECO:0000256" key="11">
    <source>
        <dbReference type="ARBA" id="ARBA00023237"/>
    </source>
</evidence>
<evidence type="ECO:0000259" key="14">
    <source>
        <dbReference type="Pfam" id="PF00593"/>
    </source>
</evidence>
<keyword evidence="2 12" id="KW-0813">Transport</keyword>
<comment type="similarity">
    <text evidence="12 13">Belongs to the TonB-dependent receptor family.</text>
</comment>
<dbReference type="SUPFAM" id="SSF49464">
    <property type="entry name" value="Carboxypeptidase regulatory domain-like"/>
    <property type="match status" value="1"/>
</dbReference>
<keyword evidence="8" id="KW-0406">Ion transport</keyword>
<proteinExistence type="inferred from homology"/>
<dbReference type="CDD" id="cd01347">
    <property type="entry name" value="ligand_gated_channel"/>
    <property type="match status" value="1"/>
</dbReference>
<evidence type="ECO:0000313" key="16">
    <source>
        <dbReference type="EMBL" id="GEP93805.1"/>
    </source>
</evidence>
<sequence>MGLLVLCAGGVFGQSVVKGTVKDQDNNLVPGVSVMLGKGKNTVTNVSGQFNLNDLQPGKYTLRFTYIGYEPASRTIDLKEGETRVVDIVLTSSAEQLQSVEITGRKESGYKNTNSFIGTKTATALKDVPQSISYVTKELMYDQQAMRIGDVVKYMSGVNQYTAYDDFTIRGFRTQNNSSVQLMNGLRTITGFWKQPLTNYLERVEVIKGPAAALFGNSSPGGIINRVTKKPLRDPRQSISFTTGSYNTFRTLADFTGPLNESRTLLYRMNIGYENSQSFRDLQYDKNFIVAPSISFIPNDKTQVNVDVVYNRSMSRLDRGQAVFGNNDIYSTPISKSINAVNDYLNEDNLMITASLTHKFSDAVQFNVAYLKTSWEEDLLEHRGANTYAKDSAGKPISTLVEMQVFDRNRRTVSDNISTYFTFDVHTGSLNHKLLAGYDFAQSKTPWGASQLTANGYRNNTNTGAGAYNAAEPWRFMYDAQNRPVPNVPHFDLTAASPYQLYDMSKYFFVKAAYDPTLYNAHGLYVQDQITIGRFQALLGLRYDAYRDWLNYEKPTEEIVKQDAIIPRLGLVYSLTKDINLYATYSKGYNPQTSVNMTNPDAGGPFDPVKSSLIEAGAKGDFFKNRLSATVSVYRIYQENMLLSMPGSDQLREVDVESKGVELDVKGQITPEWFVTLAYAYNDMPIKESDEPKEVGRQSPGAPQHQGSFWTKYSFSSGVLRGIGFGAGGNFVTQRFMDSNADQVLPGYELLNAAVYYRIDKFQIQFNLNNVLNKTHWVGGYDYLRLFPGAPRNWLTSVAYTF</sequence>
<keyword evidence="6" id="KW-0732">Signal</keyword>
<evidence type="ECO:0000256" key="2">
    <source>
        <dbReference type="ARBA" id="ARBA00022448"/>
    </source>
</evidence>
<dbReference type="PROSITE" id="PS52016">
    <property type="entry name" value="TONB_DEPENDENT_REC_3"/>
    <property type="match status" value="1"/>
</dbReference>
<dbReference type="Pfam" id="PF07715">
    <property type="entry name" value="Plug"/>
    <property type="match status" value="1"/>
</dbReference>
<gene>
    <name evidence="16" type="ORF">CCY01nite_00650</name>
</gene>
<dbReference type="InterPro" id="IPR037066">
    <property type="entry name" value="Plug_dom_sf"/>
</dbReference>
<dbReference type="InterPro" id="IPR012910">
    <property type="entry name" value="Plug_dom"/>
</dbReference>
<dbReference type="InterPro" id="IPR039426">
    <property type="entry name" value="TonB-dep_rcpt-like"/>
</dbReference>
<dbReference type="Gene3D" id="2.40.170.20">
    <property type="entry name" value="TonB-dependent receptor, beta-barrel domain"/>
    <property type="match status" value="1"/>
</dbReference>
<evidence type="ECO:0000259" key="15">
    <source>
        <dbReference type="Pfam" id="PF07715"/>
    </source>
</evidence>
<organism evidence="16 17">
    <name type="scientific">Chitinophaga cymbidii</name>
    <dbReference type="NCBI Taxonomy" id="1096750"/>
    <lineage>
        <taxon>Bacteria</taxon>
        <taxon>Pseudomonadati</taxon>
        <taxon>Bacteroidota</taxon>
        <taxon>Chitinophagia</taxon>
        <taxon>Chitinophagales</taxon>
        <taxon>Chitinophagaceae</taxon>
        <taxon>Chitinophaga</taxon>
    </lineage>
</organism>
<name>A0A512RDL9_9BACT</name>
<evidence type="ECO:0000256" key="8">
    <source>
        <dbReference type="ARBA" id="ARBA00023065"/>
    </source>
</evidence>
<dbReference type="GO" id="GO:0015344">
    <property type="term" value="F:siderophore uptake transmembrane transporter activity"/>
    <property type="evidence" value="ECO:0007669"/>
    <property type="project" value="TreeGrafter"/>
</dbReference>
<feature type="domain" description="TonB-dependent receptor plug" evidence="15">
    <location>
        <begin position="125"/>
        <end position="223"/>
    </location>
</feature>
<dbReference type="SUPFAM" id="SSF56935">
    <property type="entry name" value="Porins"/>
    <property type="match status" value="1"/>
</dbReference>
<keyword evidence="3 12" id="KW-1134">Transmembrane beta strand</keyword>
<dbReference type="Gene3D" id="2.60.40.1120">
    <property type="entry name" value="Carboxypeptidase-like, regulatory domain"/>
    <property type="match status" value="1"/>
</dbReference>
<keyword evidence="16" id="KW-0675">Receptor</keyword>
<feature type="domain" description="TonB-dependent receptor-like beta-barrel" evidence="14">
    <location>
        <begin position="300"/>
        <end position="771"/>
    </location>
</feature>
<dbReference type="Proteomes" id="UP000321436">
    <property type="component" value="Unassembled WGS sequence"/>
</dbReference>
<dbReference type="PANTHER" id="PTHR32552">
    <property type="entry name" value="FERRICHROME IRON RECEPTOR-RELATED"/>
    <property type="match status" value="1"/>
</dbReference>
<comment type="caution">
    <text evidence="16">The sequence shown here is derived from an EMBL/GenBank/DDBJ whole genome shotgun (WGS) entry which is preliminary data.</text>
</comment>
<keyword evidence="9 13" id="KW-0798">TonB box</keyword>
<evidence type="ECO:0000256" key="5">
    <source>
        <dbReference type="ARBA" id="ARBA00022692"/>
    </source>
</evidence>
<protein>
    <submittedName>
        <fullName evidence="16">Ferrichrome-iron receptor</fullName>
    </submittedName>
</protein>
<dbReference type="PANTHER" id="PTHR32552:SF68">
    <property type="entry name" value="FERRICHROME OUTER MEMBRANE TRANSPORTER_PHAGE RECEPTOR"/>
    <property type="match status" value="1"/>
</dbReference>
<dbReference type="Pfam" id="PF13715">
    <property type="entry name" value="CarbopepD_reg_2"/>
    <property type="match status" value="1"/>
</dbReference>
<keyword evidence="7" id="KW-0408">Iron</keyword>
<dbReference type="EMBL" id="BKAU01000001">
    <property type="protein sequence ID" value="GEP93805.1"/>
    <property type="molecule type" value="Genomic_DNA"/>
</dbReference>
<evidence type="ECO:0000256" key="6">
    <source>
        <dbReference type="ARBA" id="ARBA00022729"/>
    </source>
</evidence>
<evidence type="ECO:0000313" key="17">
    <source>
        <dbReference type="Proteomes" id="UP000321436"/>
    </source>
</evidence>
<evidence type="ECO:0000256" key="12">
    <source>
        <dbReference type="PROSITE-ProRule" id="PRU01360"/>
    </source>
</evidence>
<evidence type="ECO:0000256" key="1">
    <source>
        <dbReference type="ARBA" id="ARBA00004571"/>
    </source>
</evidence>
<dbReference type="Pfam" id="PF00593">
    <property type="entry name" value="TonB_dep_Rec_b-barrel"/>
    <property type="match status" value="1"/>
</dbReference>
<keyword evidence="10 12" id="KW-0472">Membrane</keyword>
<keyword evidence="17" id="KW-1185">Reference proteome</keyword>
<accession>A0A512RDL9</accession>
<dbReference type="GO" id="GO:0009279">
    <property type="term" value="C:cell outer membrane"/>
    <property type="evidence" value="ECO:0007669"/>
    <property type="project" value="UniProtKB-SubCell"/>
</dbReference>
<dbReference type="Gene3D" id="2.170.130.10">
    <property type="entry name" value="TonB-dependent receptor, plug domain"/>
    <property type="match status" value="1"/>
</dbReference>
<evidence type="ECO:0000256" key="4">
    <source>
        <dbReference type="ARBA" id="ARBA00022496"/>
    </source>
</evidence>
<keyword evidence="11 12" id="KW-0998">Cell outer membrane</keyword>
<keyword evidence="5 12" id="KW-0812">Transmembrane</keyword>
<dbReference type="InterPro" id="IPR000531">
    <property type="entry name" value="Beta-barrel_TonB"/>
</dbReference>
<evidence type="ECO:0000256" key="7">
    <source>
        <dbReference type="ARBA" id="ARBA00023004"/>
    </source>
</evidence>
<evidence type="ECO:0000256" key="13">
    <source>
        <dbReference type="RuleBase" id="RU003357"/>
    </source>
</evidence>
<evidence type="ECO:0000256" key="3">
    <source>
        <dbReference type="ARBA" id="ARBA00022452"/>
    </source>
</evidence>
<dbReference type="InterPro" id="IPR008969">
    <property type="entry name" value="CarboxyPept-like_regulatory"/>
</dbReference>